<protein>
    <recommendedName>
        <fullName evidence="1">Serine-threonine/tyrosine-protein kinase catalytic domain-containing protein</fullName>
    </recommendedName>
</protein>
<dbReference type="Pfam" id="PF07714">
    <property type="entry name" value="PK_Tyr_Ser-Thr"/>
    <property type="match status" value="1"/>
</dbReference>
<dbReference type="HOGENOM" id="CLU_2089231_0_0_1"/>
<accession>D7U4Z6</accession>
<sequence>MNFTYSRVPRFVTYYNNILLFFDQRLLLILAFSYNGFFSALKVIEHKPYDHKVDVFSFGIVLWELLIGKLPYEYLTPLQAVVQKVIQHRAHVINNIDHVTNNHLISSRWWVGLLSSG</sequence>
<dbReference type="Gene3D" id="1.10.510.10">
    <property type="entry name" value="Transferase(Phosphotransferase) domain 1"/>
    <property type="match status" value="1"/>
</dbReference>
<evidence type="ECO:0000313" key="3">
    <source>
        <dbReference type="Proteomes" id="UP000009183"/>
    </source>
</evidence>
<dbReference type="OrthoDB" id="339325at2759"/>
<dbReference type="EMBL" id="FN596508">
    <property type="protein sequence ID" value="CBI37815.3"/>
    <property type="molecule type" value="Genomic_DNA"/>
</dbReference>
<dbReference type="InParanoid" id="D7U4Z6"/>
<reference evidence="3" key="1">
    <citation type="journal article" date="2007" name="Nature">
        <title>The grapevine genome sequence suggests ancestral hexaploidization in major angiosperm phyla.</title>
        <authorList>
            <consortium name="The French-Italian Public Consortium for Grapevine Genome Characterization."/>
            <person name="Jaillon O."/>
            <person name="Aury J.-M."/>
            <person name="Noel B."/>
            <person name="Policriti A."/>
            <person name="Clepet C."/>
            <person name="Casagrande A."/>
            <person name="Choisne N."/>
            <person name="Aubourg S."/>
            <person name="Vitulo N."/>
            <person name="Jubin C."/>
            <person name="Vezzi A."/>
            <person name="Legeai F."/>
            <person name="Hugueney P."/>
            <person name="Dasilva C."/>
            <person name="Horner D."/>
            <person name="Mica E."/>
            <person name="Jublot D."/>
            <person name="Poulain J."/>
            <person name="Bruyere C."/>
            <person name="Billault A."/>
            <person name="Segurens B."/>
            <person name="Gouyvenoux M."/>
            <person name="Ugarte E."/>
            <person name="Cattonaro F."/>
            <person name="Anthouard V."/>
            <person name="Vico V."/>
            <person name="Del Fabbro C."/>
            <person name="Alaux M."/>
            <person name="Di Gaspero G."/>
            <person name="Dumas V."/>
            <person name="Felice N."/>
            <person name="Paillard S."/>
            <person name="Juman I."/>
            <person name="Moroldo M."/>
            <person name="Scalabrin S."/>
            <person name="Canaguier A."/>
            <person name="Le Clainche I."/>
            <person name="Malacrida G."/>
            <person name="Durand E."/>
            <person name="Pesole G."/>
            <person name="Laucou V."/>
            <person name="Chatelet P."/>
            <person name="Merdinoglu D."/>
            <person name="Delledonne M."/>
            <person name="Pezzotti M."/>
            <person name="Lecharny A."/>
            <person name="Scarpelli C."/>
            <person name="Artiguenave F."/>
            <person name="Pe M.E."/>
            <person name="Valle G."/>
            <person name="Morgante M."/>
            <person name="Caboche M."/>
            <person name="Adam-Blondon A.-F."/>
            <person name="Weissenbach J."/>
            <person name="Quetier F."/>
            <person name="Wincker P."/>
        </authorList>
    </citation>
    <scope>NUCLEOTIDE SEQUENCE [LARGE SCALE GENOMIC DNA]</scope>
    <source>
        <strain evidence="3">cv. Pinot noir / PN40024</strain>
    </source>
</reference>
<dbReference type="SUPFAM" id="SSF56112">
    <property type="entry name" value="Protein kinase-like (PK-like)"/>
    <property type="match status" value="1"/>
</dbReference>
<organism evidence="2 3">
    <name type="scientific">Vitis vinifera</name>
    <name type="common">Grape</name>
    <dbReference type="NCBI Taxonomy" id="29760"/>
    <lineage>
        <taxon>Eukaryota</taxon>
        <taxon>Viridiplantae</taxon>
        <taxon>Streptophyta</taxon>
        <taxon>Embryophyta</taxon>
        <taxon>Tracheophyta</taxon>
        <taxon>Spermatophyta</taxon>
        <taxon>Magnoliopsida</taxon>
        <taxon>eudicotyledons</taxon>
        <taxon>Gunneridae</taxon>
        <taxon>Pentapetalae</taxon>
        <taxon>rosids</taxon>
        <taxon>Vitales</taxon>
        <taxon>Vitaceae</taxon>
        <taxon>Viteae</taxon>
        <taxon>Vitis</taxon>
    </lineage>
</organism>
<dbReference type="InterPro" id="IPR011009">
    <property type="entry name" value="Kinase-like_dom_sf"/>
</dbReference>
<feature type="domain" description="Serine-threonine/tyrosine-protein kinase catalytic" evidence="1">
    <location>
        <begin position="38"/>
        <end position="88"/>
    </location>
</feature>
<evidence type="ECO:0000259" key="1">
    <source>
        <dbReference type="Pfam" id="PF07714"/>
    </source>
</evidence>
<proteinExistence type="predicted"/>
<evidence type="ECO:0000313" key="2">
    <source>
        <dbReference type="EMBL" id="CBI37815.3"/>
    </source>
</evidence>
<dbReference type="AlphaFoldDB" id="D7U4Z6"/>
<dbReference type="InterPro" id="IPR001245">
    <property type="entry name" value="Ser-Thr/Tyr_kinase_cat_dom"/>
</dbReference>
<dbReference type="GO" id="GO:0005524">
    <property type="term" value="F:ATP binding"/>
    <property type="evidence" value="ECO:0007669"/>
    <property type="project" value="InterPro"/>
</dbReference>
<dbReference type="PaxDb" id="29760-VIT_03s0038g03010.t01"/>
<name>D7U4Z6_VITVI</name>
<dbReference type="eggNOG" id="KOG0192">
    <property type="taxonomic scope" value="Eukaryota"/>
</dbReference>
<dbReference type="Proteomes" id="UP000009183">
    <property type="component" value="Chromosome 3"/>
</dbReference>
<keyword evidence="3" id="KW-1185">Reference proteome</keyword>
<gene>
    <name evidence="2" type="ordered locus">VIT_03s0038g03010</name>
</gene>
<dbReference type="GO" id="GO:0004672">
    <property type="term" value="F:protein kinase activity"/>
    <property type="evidence" value="ECO:0007669"/>
    <property type="project" value="InterPro"/>
</dbReference>